<proteinExistence type="inferred from homology"/>
<evidence type="ECO:0000256" key="1">
    <source>
        <dbReference type="ARBA" id="ARBA00010552"/>
    </source>
</evidence>
<protein>
    <submittedName>
        <fullName evidence="2">Uncharacterized protein</fullName>
    </submittedName>
</protein>
<name>A0AB34KI90_9PEZI</name>
<organism evidence="2 3">
    <name type="scientific">Cladosporium halotolerans</name>
    <dbReference type="NCBI Taxonomy" id="1052096"/>
    <lineage>
        <taxon>Eukaryota</taxon>
        <taxon>Fungi</taxon>
        <taxon>Dikarya</taxon>
        <taxon>Ascomycota</taxon>
        <taxon>Pezizomycotina</taxon>
        <taxon>Dothideomycetes</taxon>
        <taxon>Dothideomycetidae</taxon>
        <taxon>Cladosporiales</taxon>
        <taxon>Cladosporiaceae</taxon>
        <taxon>Cladosporium</taxon>
    </lineage>
</organism>
<dbReference type="PANTHER" id="PTHR11803:SF42">
    <property type="entry name" value="MMF1"/>
    <property type="match status" value="1"/>
</dbReference>
<dbReference type="CDD" id="cd00448">
    <property type="entry name" value="YjgF_YER057c_UK114_family"/>
    <property type="match status" value="1"/>
</dbReference>
<dbReference type="RefSeq" id="XP_069227594.1">
    <property type="nucleotide sequence ID" value="XM_069374959.1"/>
</dbReference>
<dbReference type="FunFam" id="3.30.1330.40:FF:000001">
    <property type="entry name" value="L-PSP family endoribonuclease"/>
    <property type="match status" value="1"/>
</dbReference>
<evidence type="ECO:0000313" key="3">
    <source>
        <dbReference type="Proteomes" id="UP000803884"/>
    </source>
</evidence>
<dbReference type="SUPFAM" id="SSF55298">
    <property type="entry name" value="YjgF-like"/>
    <property type="match status" value="1"/>
</dbReference>
<dbReference type="Gene3D" id="3.30.1330.40">
    <property type="entry name" value="RutC-like"/>
    <property type="match status" value="1"/>
</dbReference>
<gene>
    <name evidence="2" type="ORF">WHR41_06354</name>
</gene>
<dbReference type="InterPro" id="IPR006056">
    <property type="entry name" value="RidA"/>
</dbReference>
<dbReference type="InterPro" id="IPR035959">
    <property type="entry name" value="RutC-like_sf"/>
</dbReference>
<dbReference type="GO" id="GO:0005829">
    <property type="term" value="C:cytosol"/>
    <property type="evidence" value="ECO:0007669"/>
    <property type="project" value="TreeGrafter"/>
</dbReference>
<dbReference type="PANTHER" id="PTHR11803">
    <property type="entry name" value="2-IMINOBUTANOATE/2-IMINOPROPANOATE DEAMINASE RIDA"/>
    <property type="match status" value="1"/>
</dbReference>
<reference evidence="2 3" key="1">
    <citation type="journal article" date="2020" name="Microbiol. Resour. Announc.">
        <title>Draft Genome Sequence of a Cladosporium Species Isolated from the Mesophotic Ascidian Didemnum maculosum.</title>
        <authorList>
            <person name="Gioti A."/>
            <person name="Siaperas R."/>
            <person name="Nikolaivits E."/>
            <person name="Le Goff G."/>
            <person name="Ouazzani J."/>
            <person name="Kotoulas G."/>
            <person name="Topakas E."/>
        </authorList>
    </citation>
    <scope>NUCLEOTIDE SEQUENCE [LARGE SCALE GENOMIC DNA]</scope>
    <source>
        <strain evidence="2 3">TM138-S3</strain>
    </source>
</reference>
<comment type="similarity">
    <text evidence="1">Belongs to the RutC family.</text>
</comment>
<dbReference type="InterPro" id="IPR006175">
    <property type="entry name" value="YjgF/YER057c/UK114"/>
</dbReference>
<dbReference type="AlphaFoldDB" id="A0AB34KI90"/>
<sequence length="128" mass="13489">MGLTKQVILTDKAPKPIPVLNQGLVVGDMVYCSGQVGTDPATGKLVEGSVQDRTEQVLRNLSAVLEAGGSSLAKAVKVNIFLADMGDFAAVNEVYAKFFPDPKPVRTCVCVKSLPLGTDVEIECSGHL</sequence>
<dbReference type="Pfam" id="PF01042">
    <property type="entry name" value="Ribonuc_L-PSP"/>
    <property type="match status" value="1"/>
</dbReference>
<dbReference type="Proteomes" id="UP000803884">
    <property type="component" value="Unassembled WGS sequence"/>
</dbReference>
<evidence type="ECO:0000313" key="2">
    <source>
        <dbReference type="EMBL" id="KAL1584488.1"/>
    </source>
</evidence>
<dbReference type="GO" id="GO:0005739">
    <property type="term" value="C:mitochondrion"/>
    <property type="evidence" value="ECO:0007669"/>
    <property type="project" value="TreeGrafter"/>
</dbReference>
<dbReference type="GeneID" id="96007797"/>
<dbReference type="NCBIfam" id="TIGR00004">
    <property type="entry name" value="Rid family detoxifying hydrolase"/>
    <property type="match status" value="1"/>
</dbReference>
<accession>A0AB34KI90</accession>
<comment type="caution">
    <text evidence="2">The sequence shown here is derived from an EMBL/GenBank/DDBJ whole genome shotgun (WGS) entry which is preliminary data.</text>
</comment>
<dbReference type="GO" id="GO:0019239">
    <property type="term" value="F:deaminase activity"/>
    <property type="evidence" value="ECO:0007669"/>
    <property type="project" value="TreeGrafter"/>
</dbReference>
<dbReference type="EMBL" id="JAAQHG020000026">
    <property type="protein sequence ID" value="KAL1584488.1"/>
    <property type="molecule type" value="Genomic_DNA"/>
</dbReference>
<keyword evidence="3" id="KW-1185">Reference proteome</keyword>